<evidence type="ECO:0000313" key="2">
    <source>
        <dbReference type="Proteomes" id="UP000800235"/>
    </source>
</evidence>
<sequence length="173" mass="19034">MCTPNDITTKAFCTALVDPMAKPQALEELLKTRDRMLKDRDSSLGSEVAAASKYDDHNRLSVDTTIYDEMVNVAAIYADKEYGEPNSDTENMLVKPVLGELLGVEGVVDGALKSLEVQLVRAKTSTGTERADFENRIRMETIRIWRAGTTMLRLSIYLAVNAALAGTLMQVGM</sequence>
<accession>A0A9P4U4N1</accession>
<gene>
    <name evidence="1" type="ORF">EJ08DRAFT_655006</name>
</gene>
<evidence type="ECO:0000313" key="1">
    <source>
        <dbReference type="EMBL" id="KAF2436836.1"/>
    </source>
</evidence>
<proteinExistence type="predicted"/>
<comment type="caution">
    <text evidence="1">The sequence shown here is derived from an EMBL/GenBank/DDBJ whole genome shotgun (WGS) entry which is preliminary data.</text>
</comment>
<reference evidence="1" key="1">
    <citation type="journal article" date="2020" name="Stud. Mycol.">
        <title>101 Dothideomycetes genomes: a test case for predicting lifestyles and emergence of pathogens.</title>
        <authorList>
            <person name="Haridas S."/>
            <person name="Albert R."/>
            <person name="Binder M."/>
            <person name="Bloem J."/>
            <person name="Labutti K."/>
            <person name="Salamov A."/>
            <person name="Andreopoulos B."/>
            <person name="Baker S."/>
            <person name="Barry K."/>
            <person name="Bills G."/>
            <person name="Bluhm B."/>
            <person name="Cannon C."/>
            <person name="Castanera R."/>
            <person name="Culley D."/>
            <person name="Daum C."/>
            <person name="Ezra D."/>
            <person name="Gonzalez J."/>
            <person name="Henrissat B."/>
            <person name="Kuo A."/>
            <person name="Liang C."/>
            <person name="Lipzen A."/>
            <person name="Lutzoni F."/>
            <person name="Magnuson J."/>
            <person name="Mondo S."/>
            <person name="Nolan M."/>
            <person name="Ohm R."/>
            <person name="Pangilinan J."/>
            <person name="Park H.-J."/>
            <person name="Ramirez L."/>
            <person name="Alfaro M."/>
            <person name="Sun H."/>
            <person name="Tritt A."/>
            <person name="Yoshinaga Y."/>
            <person name="Zwiers L.-H."/>
            <person name="Turgeon B."/>
            <person name="Goodwin S."/>
            <person name="Spatafora J."/>
            <person name="Crous P."/>
            <person name="Grigoriev I."/>
        </authorList>
    </citation>
    <scope>NUCLEOTIDE SEQUENCE</scope>
    <source>
        <strain evidence="1">CBS 130266</strain>
    </source>
</reference>
<name>A0A9P4U4N1_9PEZI</name>
<keyword evidence="2" id="KW-1185">Reference proteome</keyword>
<organism evidence="1 2">
    <name type="scientific">Tothia fuscella</name>
    <dbReference type="NCBI Taxonomy" id="1048955"/>
    <lineage>
        <taxon>Eukaryota</taxon>
        <taxon>Fungi</taxon>
        <taxon>Dikarya</taxon>
        <taxon>Ascomycota</taxon>
        <taxon>Pezizomycotina</taxon>
        <taxon>Dothideomycetes</taxon>
        <taxon>Pleosporomycetidae</taxon>
        <taxon>Venturiales</taxon>
        <taxon>Cylindrosympodiaceae</taxon>
        <taxon>Tothia</taxon>
    </lineage>
</organism>
<dbReference type="Proteomes" id="UP000800235">
    <property type="component" value="Unassembled WGS sequence"/>
</dbReference>
<dbReference type="EMBL" id="MU007009">
    <property type="protein sequence ID" value="KAF2436836.1"/>
    <property type="molecule type" value="Genomic_DNA"/>
</dbReference>
<dbReference type="AlphaFoldDB" id="A0A9P4U4N1"/>
<protein>
    <submittedName>
        <fullName evidence="1">Uncharacterized protein</fullName>
    </submittedName>
</protein>